<feature type="compositionally biased region" description="Basic and acidic residues" evidence="6">
    <location>
        <begin position="371"/>
        <end position="384"/>
    </location>
</feature>
<feature type="region of interest" description="Disordered" evidence="6">
    <location>
        <begin position="358"/>
        <end position="388"/>
    </location>
</feature>
<feature type="domain" description="Response regulatory" evidence="7">
    <location>
        <begin position="24"/>
        <end position="140"/>
    </location>
</feature>
<organism evidence="8 9">
    <name type="scientific">Heracleum sosnowskyi</name>
    <dbReference type="NCBI Taxonomy" id="360622"/>
    <lineage>
        <taxon>Eukaryota</taxon>
        <taxon>Viridiplantae</taxon>
        <taxon>Streptophyta</taxon>
        <taxon>Embryophyta</taxon>
        <taxon>Tracheophyta</taxon>
        <taxon>Spermatophyta</taxon>
        <taxon>Magnoliopsida</taxon>
        <taxon>eudicotyledons</taxon>
        <taxon>Gunneridae</taxon>
        <taxon>Pentapetalae</taxon>
        <taxon>asterids</taxon>
        <taxon>campanulids</taxon>
        <taxon>Apiales</taxon>
        <taxon>Apiaceae</taxon>
        <taxon>Apioideae</taxon>
        <taxon>apioid superclade</taxon>
        <taxon>Tordylieae</taxon>
        <taxon>Tordyliinae</taxon>
        <taxon>Heracleum</taxon>
    </lineage>
</organism>
<dbReference type="PANTHER" id="PTHR43874:SF87">
    <property type="entry name" value="HTH MYB-TYPE DOMAIN-CONTAINING PROTEIN"/>
    <property type="match status" value="1"/>
</dbReference>
<keyword evidence="3" id="KW-0804">Transcription</keyword>
<protein>
    <recommendedName>
        <fullName evidence="7">Response regulatory domain-containing protein</fullName>
    </recommendedName>
</protein>
<keyword evidence="9" id="KW-1185">Reference proteome</keyword>
<evidence type="ECO:0000256" key="3">
    <source>
        <dbReference type="ARBA" id="ARBA00023163"/>
    </source>
</evidence>
<dbReference type="GO" id="GO:0009736">
    <property type="term" value="P:cytokinin-activated signaling pathway"/>
    <property type="evidence" value="ECO:0007669"/>
    <property type="project" value="InterPro"/>
</dbReference>
<proteinExistence type="predicted"/>
<dbReference type="SUPFAM" id="SSF46689">
    <property type="entry name" value="Homeodomain-like"/>
    <property type="match status" value="1"/>
</dbReference>
<evidence type="ECO:0000313" key="9">
    <source>
        <dbReference type="Proteomes" id="UP001237642"/>
    </source>
</evidence>
<dbReference type="EMBL" id="JAUIZM010000002">
    <property type="protein sequence ID" value="KAK1397736.1"/>
    <property type="molecule type" value="Genomic_DNA"/>
</dbReference>
<reference evidence="8" key="2">
    <citation type="submission" date="2023-05" db="EMBL/GenBank/DDBJ databases">
        <authorList>
            <person name="Schelkunov M.I."/>
        </authorList>
    </citation>
    <scope>NUCLEOTIDE SEQUENCE</scope>
    <source>
        <strain evidence="8">Hsosn_3</strain>
        <tissue evidence="8">Leaf</tissue>
    </source>
</reference>
<dbReference type="SMART" id="SM00448">
    <property type="entry name" value="REC"/>
    <property type="match status" value="1"/>
</dbReference>
<dbReference type="InterPro" id="IPR009057">
    <property type="entry name" value="Homeodomain-like_sf"/>
</dbReference>
<evidence type="ECO:0000259" key="7">
    <source>
        <dbReference type="PROSITE" id="PS50110"/>
    </source>
</evidence>
<dbReference type="InterPro" id="IPR011006">
    <property type="entry name" value="CheY-like_superfamily"/>
</dbReference>
<evidence type="ECO:0000256" key="1">
    <source>
        <dbReference type="ARBA" id="ARBA00023012"/>
    </source>
</evidence>
<feature type="modified residue" description="4-aspartylphosphate" evidence="5">
    <location>
        <position position="75"/>
    </location>
</feature>
<dbReference type="InterPro" id="IPR001789">
    <property type="entry name" value="Sig_transdc_resp-reg_receiver"/>
</dbReference>
<dbReference type="InterPro" id="IPR006447">
    <property type="entry name" value="Myb_dom_plants"/>
</dbReference>
<evidence type="ECO:0000256" key="2">
    <source>
        <dbReference type="ARBA" id="ARBA00023015"/>
    </source>
</evidence>
<keyword evidence="4" id="KW-0539">Nucleus</keyword>
<dbReference type="NCBIfam" id="TIGR01557">
    <property type="entry name" value="myb_SHAQKYF"/>
    <property type="match status" value="1"/>
</dbReference>
<evidence type="ECO:0000313" key="8">
    <source>
        <dbReference type="EMBL" id="KAK1397736.1"/>
    </source>
</evidence>
<sequence>MDMNSVCTRLRNDRAVSSFAQSVHILLVIHNVASLVFLASRFEEQQYQVTTADSASGALATMKKRNSNFDIVIADFDMPGMAIYEFVRNVHLQSMTIPVILIVEDVTTELATEAMGNGVCFLFSKPPSNRDIMYTWQHVRRVREELLALTDISSSIDGEEYGNPGSGSSCGGAAINRNMWNMKRNIMNSYEENDTDEDVGCNPKKSRMTWTASLQAKFLQAINILGEQRAHPNSILRMMNEAGLTNRQVSDHLLEYKKLQNLANTNYLASADALQIPWSLIRPNAPKFAGYTIEYVKQMLDALDNSGKNTMIDICNSGSVQLGEGNGGVHIAQCIDPKHKSNENGNSRVQMANGFQAPNVEPDGVQVAGGDGEKTFEGTDKNDSSTENAYAKEQAPLVRQTFSTGIEASGQLTNGLQEPNPEPIGDFKTGMLSFGNADNLATKIPADSGEGTSGANQQFSEMLGNDDDDINKVMQELEAAEVDLSDLFY</sequence>
<dbReference type="PROSITE" id="PS50110">
    <property type="entry name" value="RESPONSE_REGULATORY"/>
    <property type="match status" value="1"/>
</dbReference>
<dbReference type="GO" id="GO:0000160">
    <property type="term" value="P:phosphorelay signal transduction system"/>
    <property type="evidence" value="ECO:0007669"/>
    <property type="project" value="UniProtKB-KW"/>
</dbReference>
<keyword evidence="5" id="KW-0597">Phosphoprotein</keyword>
<dbReference type="PANTHER" id="PTHR43874">
    <property type="entry name" value="TWO-COMPONENT RESPONSE REGULATOR"/>
    <property type="match status" value="1"/>
</dbReference>
<dbReference type="GO" id="GO:0003677">
    <property type="term" value="F:DNA binding"/>
    <property type="evidence" value="ECO:0007669"/>
    <property type="project" value="InterPro"/>
</dbReference>
<name>A0AAD8J7U0_9APIA</name>
<keyword evidence="1" id="KW-0902">Two-component regulatory system</keyword>
<dbReference type="Gene3D" id="1.10.10.60">
    <property type="entry name" value="Homeodomain-like"/>
    <property type="match status" value="1"/>
</dbReference>
<accession>A0AAD8J7U0</accession>
<reference evidence="8" key="1">
    <citation type="submission" date="2023-02" db="EMBL/GenBank/DDBJ databases">
        <title>Genome of toxic invasive species Heracleum sosnowskyi carries increased number of genes despite the absence of recent whole-genome duplications.</title>
        <authorList>
            <person name="Schelkunov M."/>
            <person name="Shtratnikova V."/>
            <person name="Makarenko M."/>
            <person name="Klepikova A."/>
            <person name="Omelchenko D."/>
            <person name="Novikova G."/>
            <person name="Obukhova E."/>
            <person name="Bogdanov V."/>
            <person name="Penin A."/>
            <person name="Logacheva M."/>
        </authorList>
    </citation>
    <scope>NUCLEOTIDE SEQUENCE</scope>
    <source>
        <strain evidence="8">Hsosn_3</strain>
        <tissue evidence="8">Leaf</tissue>
    </source>
</reference>
<comment type="caution">
    <text evidence="8">The sequence shown here is derived from an EMBL/GenBank/DDBJ whole genome shotgun (WGS) entry which is preliminary data.</text>
</comment>
<keyword evidence="2" id="KW-0805">Transcription regulation</keyword>
<dbReference type="SUPFAM" id="SSF52172">
    <property type="entry name" value="CheY-like"/>
    <property type="match status" value="1"/>
</dbReference>
<dbReference type="Gene3D" id="3.40.50.2300">
    <property type="match status" value="1"/>
</dbReference>
<dbReference type="Pfam" id="PF00072">
    <property type="entry name" value="Response_reg"/>
    <property type="match status" value="1"/>
</dbReference>
<evidence type="ECO:0000256" key="5">
    <source>
        <dbReference type="PROSITE-ProRule" id="PRU00169"/>
    </source>
</evidence>
<dbReference type="Proteomes" id="UP001237642">
    <property type="component" value="Unassembled WGS sequence"/>
</dbReference>
<dbReference type="AlphaFoldDB" id="A0AAD8J7U0"/>
<evidence type="ECO:0000256" key="6">
    <source>
        <dbReference type="SAM" id="MobiDB-lite"/>
    </source>
</evidence>
<evidence type="ECO:0000256" key="4">
    <source>
        <dbReference type="ARBA" id="ARBA00023242"/>
    </source>
</evidence>
<gene>
    <name evidence="8" type="ORF">POM88_007599</name>
</gene>
<dbReference type="InterPro" id="IPR045279">
    <property type="entry name" value="ARR-like"/>
</dbReference>